<evidence type="ECO:0000313" key="3">
    <source>
        <dbReference type="Proteomes" id="UP001166784"/>
    </source>
</evidence>
<sequence>MSQILDTTESRLPFGRRLAARAAVTAALLLARLPPKRIRSVLLTARRGARPADYATALRAREDVTTVSTLCSGRFCLQRSLATALLCRMRGTWPTWRTGVRTPPFAAHAWVEAEGHRVGEPEEATTYRPLLTVPPARTTAPEPDSAS</sequence>
<dbReference type="NCBIfam" id="NF033537">
    <property type="entry name" value="lasso_biosyn_B2"/>
    <property type="match status" value="1"/>
</dbReference>
<gene>
    <name evidence="2" type="ORF">MMA15_01935</name>
</gene>
<evidence type="ECO:0000259" key="1">
    <source>
        <dbReference type="Pfam" id="PF13471"/>
    </source>
</evidence>
<dbReference type="Proteomes" id="UP001166784">
    <property type="component" value="Unassembled WGS sequence"/>
</dbReference>
<evidence type="ECO:0000313" key="2">
    <source>
        <dbReference type="EMBL" id="MCH6159222.1"/>
    </source>
</evidence>
<proteinExistence type="predicted"/>
<comment type="caution">
    <text evidence="2">The sequence shown here is derived from an EMBL/GenBank/DDBJ whole genome shotgun (WGS) entry which is preliminary data.</text>
</comment>
<accession>A0ABS9SSG8</accession>
<organism evidence="2 3">
    <name type="scientific">Streptomyces marispadix</name>
    <dbReference type="NCBI Taxonomy" id="2922868"/>
    <lineage>
        <taxon>Bacteria</taxon>
        <taxon>Bacillati</taxon>
        <taxon>Actinomycetota</taxon>
        <taxon>Actinomycetes</taxon>
        <taxon>Kitasatosporales</taxon>
        <taxon>Streptomycetaceae</taxon>
        <taxon>Streptomyces</taxon>
    </lineage>
</organism>
<name>A0ABS9SSG8_9ACTN</name>
<protein>
    <submittedName>
        <fullName evidence="2">Lasso peptide biosynthesis B2 protein</fullName>
    </submittedName>
</protein>
<reference evidence="2" key="2">
    <citation type="journal article" date="2023" name="Int. J. Syst. Evol. Microbiol.">
        <title>Streptomyces marispadix sp. nov., isolated from marine beach sediment of the Northern Coast of Portugal.</title>
        <authorList>
            <person name="dos Santos J.D.N."/>
            <person name="Vitorino I.R."/>
            <person name="Kallscheuer N."/>
            <person name="Srivastava A."/>
            <person name="Krautwurst S."/>
            <person name="Marz M."/>
            <person name="Jogler C."/>
            <person name="Lobo Da Cunha A."/>
            <person name="Catita J."/>
            <person name="Goncalves H."/>
            <person name="Gonzalez I."/>
            <person name="Reyes F."/>
            <person name="Lage O.M."/>
        </authorList>
    </citation>
    <scope>NUCLEOTIDE SEQUENCE</scope>
    <source>
        <strain evidence="2">M600PL45_2</strain>
    </source>
</reference>
<reference evidence="2" key="1">
    <citation type="submission" date="2022-03" db="EMBL/GenBank/DDBJ databases">
        <authorList>
            <person name="Santos J.D.N."/>
            <person name="Kallscheuer N."/>
            <person name="Jogler C."/>
            <person name="Lage O.M."/>
        </authorList>
    </citation>
    <scope>NUCLEOTIDE SEQUENCE</scope>
    <source>
        <strain evidence="2">M600PL45_2</strain>
    </source>
</reference>
<dbReference type="Pfam" id="PF13471">
    <property type="entry name" value="Transglut_core3"/>
    <property type="match status" value="1"/>
</dbReference>
<keyword evidence="3" id="KW-1185">Reference proteome</keyword>
<dbReference type="InterPro" id="IPR032708">
    <property type="entry name" value="McjB_C"/>
</dbReference>
<feature type="domain" description="Microcin J25-processing protein McjB C-terminal" evidence="1">
    <location>
        <begin position="22"/>
        <end position="132"/>
    </location>
</feature>
<dbReference type="EMBL" id="JAKWJU010000002">
    <property type="protein sequence ID" value="MCH6159222.1"/>
    <property type="molecule type" value="Genomic_DNA"/>
</dbReference>
<dbReference type="RefSeq" id="WP_241057197.1">
    <property type="nucleotide sequence ID" value="NZ_JAKWJU010000002.1"/>
</dbReference>
<dbReference type="InterPro" id="IPR053521">
    <property type="entry name" value="McjB-like"/>
</dbReference>